<keyword evidence="7" id="KW-1185">Reference proteome</keyword>
<keyword evidence="4" id="KW-0472">Membrane</keyword>
<evidence type="ECO:0000313" key="6">
    <source>
        <dbReference type="EMBL" id="CAB3377125.1"/>
    </source>
</evidence>
<dbReference type="PROSITE" id="PS00941">
    <property type="entry name" value="CARBOXYLESTERASE_B_2"/>
    <property type="match status" value="1"/>
</dbReference>
<dbReference type="Proteomes" id="UP000494165">
    <property type="component" value="Unassembled WGS sequence"/>
</dbReference>
<dbReference type="InterPro" id="IPR002018">
    <property type="entry name" value="CarbesteraseB"/>
</dbReference>
<keyword evidence="2" id="KW-0732">Signal</keyword>
<dbReference type="InterPro" id="IPR029058">
    <property type="entry name" value="AB_hydrolase_fold"/>
</dbReference>
<evidence type="ECO:0000256" key="4">
    <source>
        <dbReference type="SAM" id="Phobius"/>
    </source>
</evidence>
<dbReference type="InterPro" id="IPR051093">
    <property type="entry name" value="Neuroligin/BSAL"/>
</dbReference>
<comment type="similarity">
    <text evidence="1">Belongs to the type-B carboxylesterase/lipase family.</text>
</comment>
<comment type="caution">
    <text evidence="6">The sequence shown here is derived from an EMBL/GenBank/DDBJ whole genome shotgun (WGS) entry which is preliminary data.</text>
</comment>
<accession>A0A8S1DA50</accession>
<dbReference type="AlphaFoldDB" id="A0A8S1DA50"/>
<name>A0A8S1DA50_9INSE</name>
<evidence type="ECO:0000256" key="1">
    <source>
        <dbReference type="ARBA" id="ARBA00005964"/>
    </source>
</evidence>
<dbReference type="Gene3D" id="3.40.50.1820">
    <property type="entry name" value="alpha/beta hydrolase"/>
    <property type="match status" value="1"/>
</dbReference>
<feature type="domain" description="Carboxylesterase type B" evidence="5">
    <location>
        <begin position="68"/>
        <end position="588"/>
    </location>
</feature>
<sequence length="659" mass="72017">MRDEGRKERKRGFGCASFHGVASLPSKTKVARAVPTRRGWSSSSVAMLVPSLVLVLLGAGLGARPREPPVVTVPGQGPVGGVEVAISRSQKGSLYLAIPFAQPPLEELRFAPPMNDPLPTWTEKRAPTGPAPACPQAGDVDYEKLATSLFGAPIADQSEDCLYLNVLVPDGNPPGDGWPVMLWFHPGMFQAGFATQWDASAMAIKHKMIVVTAAYRLNILGFLSTLDANCPGNLGLHDQVAALDWVNGKISSFGGSANNITIMGYGSGGVSVGLHLVSPLSEGRFHKAIAMSGNALVPWAVRKYEVEKMKLATIADAYGCPKNTATNSAKLLECLRKVDAMTLAKMAPEIGMWGPVIDGPFANVSFLPHDPLDMLREGKAKTMVPLLLGYTNMEEAMVFATMNMDKGLDRGQFEATMLEHISSELNDANMTCTNEQSILDAVLFYYSPQPTPDDSMALRERLMGYAVDKKYAAGAFLQAVHNSKHSPTYMYRFDYKMKTNLVDAVPEWAAVPHLFDLPFVWGMPYWPPAATQQKIVWNSADKKITDVIMMLWANFVRTANPVHAGVVVKWEAFVEDSPAILLVDTKFNLSDTHNFDYRSFSFWNDYYPKVMEHAAACCNISSAALPIGHSWTPFGHVHHRLWTLAPLSAGLFAARILPT</sequence>
<organism evidence="6 7">
    <name type="scientific">Cloeon dipterum</name>
    <dbReference type="NCBI Taxonomy" id="197152"/>
    <lineage>
        <taxon>Eukaryota</taxon>
        <taxon>Metazoa</taxon>
        <taxon>Ecdysozoa</taxon>
        <taxon>Arthropoda</taxon>
        <taxon>Hexapoda</taxon>
        <taxon>Insecta</taxon>
        <taxon>Pterygota</taxon>
        <taxon>Palaeoptera</taxon>
        <taxon>Ephemeroptera</taxon>
        <taxon>Pisciforma</taxon>
        <taxon>Baetidae</taxon>
        <taxon>Cloeon</taxon>
    </lineage>
</organism>
<protein>
    <recommendedName>
        <fullName evidence="5">Carboxylesterase type B domain-containing protein</fullName>
    </recommendedName>
</protein>
<keyword evidence="4" id="KW-1133">Transmembrane helix</keyword>
<proteinExistence type="inferred from homology"/>
<keyword evidence="3" id="KW-0325">Glycoprotein</keyword>
<keyword evidence="4" id="KW-0812">Transmembrane</keyword>
<dbReference type="EMBL" id="CADEPI010000139">
    <property type="protein sequence ID" value="CAB3377125.1"/>
    <property type="molecule type" value="Genomic_DNA"/>
</dbReference>
<gene>
    <name evidence="6" type="ORF">CLODIP_2_CD11516</name>
</gene>
<dbReference type="Pfam" id="PF00135">
    <property type="entry name" value="COesterase"/>
    <property type="match status" value="1"/>
</dbReference>
<dbReference type="SUPFAM" id="SSF53474">
    <property type="entry name" value="alpha/beta-Hydrolases"/>
    <property type="match status" value="1"/>
</dbReference>
<dbReference type="InterPro" id="IPR019819">
    <property type="entry name" value="Carboxylesterase_B_CS"/>
</dbReference>
<feature type="transmembrane region" description="Helical" evidence="4">
    <location>
        <begin position="45"/>
        <end position="63"/>
    </location>
</feature>
<evidence type="ECO:0000256" key="2">
    <source>
        <dbReference type="ARBA" id="ARBA00022729"/>
    </source>
</evidence>
<dbReference type="OrthoDB" id="408631at2759"/>
<reference evidence="6 7" key="1">
    <citation type="submission" date="2020-04" db="EMBL/GenBank/DDBJ databases">
        <authorList>
            <person name="Alioto T."/>
            <person name="Alioto T."/>
            <person name="Gomez Garrido J."/>
        </authorList>
    </citation>
    <scope>NUCLEOTIDE SEQUENCE [LARGE SCALE GENOMIC DNA]</scope>
</reference>
<evidence type="ECO:0000259" key="5">
    <source>
        <dbReference type="Pfam" id="PF00135"/>
    </source>
</evidence>
<evidence type="ECO:0000256" key="3">
    <source>
        <dbReference type="ARBA" id="ARBA00023180"/>
    </source>
</evidence>
<dbReference type="PANTHER" id="PTHR43903">
    <property type="entry name" value="NEUROLIGIN"/>
    <property type="match status" value="1"/>
</dbReference>
<evidence type="ECO:0000313" key="7">
    <source>
        <dbReference type="Proteomes" id="UP000494165"/>
    </source>
</evidence>